<evidence type="ECO:0000256" key="2">
    <source>
        <dbReference type="ARBA" id="ARBA00022676"/>
    </source>
</evidence>
<dbReference type="PANTHER" id="PTHR48090">
    <property type="entry name" value="UNDECAPRENYL-PHOSPHATE 4-DEOXY-4-FORMAMIDO-L-ARABINOSE TRANSFERASE-RELATED"/>
    <property type="match status" value="1"/>
</dbReference>
<feature type="transmembrane region" description="Helical" evidence="7">
    <location>
        <begin position="271"/>
        <end position="292"/>
    </location>
</feature>
<dbReference type="PANTHER" id="PTHR48090:SF1">
    <property type="entry name" value="PROPHAGE BACTOPRENOL GLUCOSYL TRANSFERASE HOMOLOG"/>
    <property type="match status" value="1"/>
</dbReference>
<dbReference type="SUPFAM" id="SSF53448">
    <property type="entry name" value="Nucleotide-diphospho-sugar transferases"/>
    <property type="match status" value="1"/>
</dbReference>
<evidence type="ECO:0000313" key="9">
    <source>
        <dbReference type="EMBL" id="VFK39983.1"/>
    </source>
</evidence>
<dbReference type="InterPro" id="IPR001173">
    <property type="entry name" value="Glyco_trans_2-like"/>
</dbReference>
<evidence type="ECO:0000256" key="5">
    <source>
        <dbReference type="ARBA" id="ARBA00022989"/>
    </source>
</evidence>
<keyword evidence="4 7" id="KW-0812">Transmembrane</keyword>
<proteinExistence type="predicted"/>
<keyword evidence="2 9" id="KW-0328">Glycosyltransferase</keyword>
<reference evidence="9" key="1">
    <citation type="submission" date="2019-02" db="EMBL/GenBank/DDBJ databases">
        <authorList>
            <person name="Gruber-Vodicka R. H."/>
            <person name="Seah K. B. B."/>
        </authorList>
    </citation>
    <scope>NUCLEOTIDE SEQUENCE</scope>
    <source>
        <strain evidence="9">BECK_BZ123</strain>
    </source>
</reference>
<dbReference type="GO" id="GO:0005886">
    <property type="term" value="C:plasma membrane"/>
    <property type="evidence" value="ECO:0007669"/>
    <property type="project" value="TreeGrafter"/>
</dbReference>
<evidence type="ECO:0000256" key="3">
    <source>
        <dbReference type="ARBA" id="ARBA00022679"/>
    </source>
</evidence>
<dbReference type="CDD" id="cd04187">
    <property type="entry name" value="DPM1_like_bac"/>
    <property type="match status" value="1"/>
</dbReference>
<keyword evidence="6 7" id="KW-0472">Membrane</keyword>
<evidence type="ECO:0000256" key="7">
    <source>
        <dbReference type="SAM" id="Phobius"/>
    </source>
</evidence>
<dbReference type="Pfam" id="PF00535">
    <property type="entry name" value="Glycos_transf_2"/>
    <property type="match status" value="1"/>
</dbReference>
<evidence type="ECO:0000256" key="1">
    <source>
        <dbReference type="ARBA" id="ARBA00004141"/>
    </source>
</evidence>
<evidence type="ECO:0000256" key="4">
    <source>
        <dbReference type="ARBA" id="ARBA00022692"/>
    </source>
</evidence>
<sequence length="318" mass="36095">MVEIPMKPHISVVSPVYGRELDLGELCDRLVESLSRLTDAFEIILVNDDSPDDAWKVIRSLAREDPRIRGINLSRNFGQHYAITAGLNYVRGDWCVVMDCDLQDRPEEIIKLYDKAREGYDIVVGRRANRQDNTLTRLTSKLFYVVFNYLTDQKLSNTVANFGIYSRAVIDAVLQYKEHDRSFGLLVSLVGYKRTEIDVVHAAREVGSSAYNFRTRLRMAEEHILSHSTKPLGLVIEFGLLISLSSLFYALFLIIRYMLISMGVPGWHSLMVSMFFLSGIIISLIGMVGLYVGKIINEVKERPLFIVESTTLDDNDGS</sequence>
<dbReference type="AlphaFoldDB" id="A0A450YET7"/>
<evidence type="ECO:0000259" key="8">
    <source>
        <dbReference type="Pfam" id="PF00535"/>
    </source>
</evidence>
<name>A0A450YET7_9GAMM</name>
<gene>
    <name evidence="9" type="ORF">BECKTC1821D_GA0114238_100813</name>
</gene>
<keyword evidence="5 7" id="KW-1133">Transmembrane helix</keyword>
<accession>A0A450YET7</accession>
<dbReference type="GO" id="GO:0016757">
    <property type="term" value="F:glycosyltransferase activity"/>
    <property type="evidence" value="ECO:0007669"/>
    <property type="project" value="UniProtKB-KW"/>
</dbReference>
<dbReference type="InterPro" id="IPR050256">
    <property type="entry name" value="Glycosyltransferase_2"/>
</dbReference>
<organism evidence="9">
    <name type="scientific">Candidatus Kentrum sp. TC</name>
    <dbReference type="NCBI Taxonomy" id="2126339"/>
    <lineage>
        <taxon>Bacteria</taxon>
        <taxon>Pseudomonadati</taxon>
        <taxon>Pseudomonadota</taxon>
        <taxon>Gammaproteobacteria</taxon>
        <taxon>Candidatus Kentrum</taxon>
    </lineage>
</organism>
<feature type="domain" description="Glycosyltransferase 2-like" evidence="8">
    <location>
        <begin position="11"/>
        <end position="169"/>
    </location>
</feature>
<evidence type="ECO:0000256" key="6">
    <source>
        <dbReference type="ARBA" id="ARBA00023136"/>
    </source>
</evidence>
<comment type="subcellular location">
    <subcellularLocation>
        <location evidence="1">Membrane</location>
        <topology evidence="1">Multi-pass membrane protein</topology>
    </subcellularLocation>
</comment>
<dbReference type="Gene3D" id="3.90.550.10">
    <property type="entry name" value="Spore Coat Polysaccharide Biosynthesis Protein SpsA, Chain A"/>
    <property type="match status" value="1"/>
</dbReference>
<dbReference type="InterPro" id="IPR029044">
    <property type="entry name" value="Nucleotide-diphossugar_trans"/>
</dbReference>
<feature type="transmembrane region" description="Helical" evidence="7">
    <location>
        <begin position="234"/>
        <end position="259"/>
    </location>
</feature>
<dbReference type="EMBL" id="CAADFS010000008">
    <property type="protein sequence ID" value="VFK39983.1"/>
    <property type="molecule type" value="Genomic_DNA"/>
</dbReference>
<protein>
    <submittedName>
        <fullName evidence="9">Dolichol-phosphate mannosyltransferase</fullName>
    </submittedName>
</protein>
<keyword evidence="3 9" id="KW-0808">Transferase</keyword>